<comment type="caution">
    <text evidence="1">The sequence shown here is derived from an EMBL/GenBank/DDBJ whole genome shotgun (WGS) entry which is preliminary data.</text>
</comment>
<evidence type="ECO:0000313" key="2">
    <source>
        <dbReference type="Proteomes" id="UP000828048"/>
    </source>
</evidence>
<dbReference type="Proteomes" id="UP000828048">
    <property type="component" value="Chromosome 4"/>
</dbReference>
<name>A0ACB7Z6Y2_9ERIC</name>
<accession>A0ACB7Z6Y2</accession>
<gene>
    <name evidence="1" type="ORF">Vadar_029023</name>
</gene>
<sequence length="662" mass="73126">MSRERVRVDREGWSIVTRRRASGRHFAQASINDFMERRKVFTVYVDNLSEDMDSVWLGQIFSKYGHILDVFIPKKKSKGFKSKFGFVRYGSIAEAKVAITEINGIIIRDMKMFVKMATFNGSKGFEGEDRVRNSQFGLRNGMNVDNGKKVINGVSPIPRSENVLSYADAVVGKSRLIPKRINIKANPNEWLTRSVVAKLKSIEALDSIKEAIHCRGVPEMEIKDMGGLWVVLTLPTRELMLSLFDGGGLSWFNNWLDDIKQWSPDLTNTRRRNVWISCYGVPLHGWSAVTFKRIGQLWGEVVAMEPATVKGLSFAAAKIMIATEKWENINEIIHLEVQQKTYEVRVIEEQVVVQGHCSFCNIKSTVSDQEGGSPVKTNDSVNSVNDSVDEMASRRALEEGERLSVSNSGSRVEETFFTPNVEGVSKPVPSSKEKRLPPVDVGIVGDAHEVGTVQRPTSNTREAITGPVLNLDILGEASSAGPKYKNKEIVVEDAGEKMGWTRSATLKFADGFNIGPIFNNLANTVEAGPSNIFNPLIVSSGPPLIVSDGGLGKSSTSGRRLKSWEEILGVKEIDEDGRGGGRRRRKTKQVVFRSAAAAVSLTLSSEGIRNRNRILLDEAQAVWAMGKIVGGKAASSENEIISKLVEIEDDRQNKRKEGKGGV</sequence>
<dbReference type="EMBL" id="CM037154">
    <property type="protein sequence ID" value="KAH7861656.1"/>
    <property type="molecule type" value="Genomic_DNA"/>
</dbReference>
<reference evidence="1 2" key="1">
    <citation type="journal article" date="2021" name="Hortic Res">
        <title>High-quality reference genome and annotation aids understanding of berry development for evergreen blueberry (Vaccinium darrowii).</title>
        <authorList>
            <person name="Yu J."/>
            <person name="Hulse-Kemp A.M."/>
            <person name="Babiker E."/>
            <person name="Staton M."/>
        </authorList>
    </citation>
    <scope>NUCLEOTIDE SEQUENCE [LARGE SCALE GENOMIC DNA]</scope>
    <source>
        <strain evidence="2">cv. NJ 8807/NJ 8810</strain>
        <tissue evidence="1">Young leaf</tissue>
    </source>
</reference>
<keyword evidence="2" id="KW-1185">Reference proteome</keyword>
<organism evidence="1 2">
    <name type="scientific">Vaccinium darrowii</name>
    <dbReference type="NCBI Taxonomy" id="229202"/>
    <lineage>
        <taxon>Eukaryota</taxon>
        <taxon>Viridiplantae</taxon>
        <taxon>Streptophyta</taxon>
        <taxon>Embryophyta</taxon>
        <taxon>Tracheophyta</taxon>
        <taxon>Spermatophyta</taxon>
        <taxon>Magnoliopsida</taxon>
        <taxon>eudicotyledons</taxon>
        <taxon>Gunneridae</taxon>
        <taxon>Pentapetalae</taxon>
        <taxon>asterids</taxon>
        <taxon>Ericales</taxon>
        <taxon>Ericaceae</taxon>
        <taxon>Vaccinioideae</taxon>
        <taxon>Vaccinieae</taxon>
        <taxon>Vaccinium</taxon>
    </lineage>
</organism>
<evidence type="ECO:0000313" key="1">
    <source>
        <dbReference type="EMBL" id="KAH7861656.1"/>
    </source>
</evidence>
<proteinExistence type="predicted"/>
<protein>
    <submittedName>
        <fullName evidence="1">Uncharacterized protein</fullName>
    </submittedName>
</protein>